<dbReference type="KEGG" id="cser:CCO03_17265"/>
<feature type="domain" description="Bacterial sugar transferase" evidence="2">
    <location>
        <begin position="3"/>
        <end position="199"/>
    </location>
</feature>
<dbReference type="Proteomes" id="UP000196138">
    <property type="component" value="Chromosome"/>
</dbReference>
<organism evidence="3 4">
    <name type="scientific">Comamonas serinivorans</name>
    <dbReference type="NCBI Taxonomy" id="1082851"/>
    <lineage>
        <taxon>Bacteria</taxon>
        <taxon>Pseudomonadati</taxon>
        <taxon>Pseudomonadota</taxon>
        <taxon>Betaproteobacteria</taxon>
        <taxon>Burkholderiales</taxon>
        <taxon>Comamonadaceae</taxon>
        <taxon>Comamonas</taxon>
    </lineage>
</organism>
<dbReference type="GO" id="GO:0016780">
    <property type="term" value="F:phosphotransferase activity, for other substituted phosphate groups"/>
    <property type="evidence" value="ECO:0007669"/>
    <property type="project" value="TreeGrafter"/>
</dbReference>
<dbReference type="EMBL" id="CP021455">
    <property type="protein sequence ID" value="ARU06190.1"/>
    <property type="molecule type" value="Genomic_DNA"/>
</dbReference>
<dbReference type="OrthoDB" id="9808602at2"/>
<gene>
    <name evidence="3" type="ORF">CCO03_17265</name>
</gene>
<reference evidence="3 4" key="1">
    <citation type="submission" date="2017-05" db="EMBL/GenBank/DDBJ databases">
        <authorList>
            <person name="Song R."/>
            <person name="Chenine A.L."/>
            <person name="Ruprecht R.M."/>
        </authorList>
    </citation>
    <scope>NUCLEOTIDE SEQUENCE [LARGE SCALE GENOMIC DNA]</scope>
    <source>
        <strain evidence="3 4">DSM 26136</strain>
    </source>
</reference>
<evidence type="ECO:0000313" key="3">
    <source>
        <dbReference type="EMBL" id="ARU06190.1"/>
    </source>
</evidence>
<evidence type="ECO:0000313" key="4">
    <source>
        <dbReference type="Proteomes" id="UP000196138"/>
    </source>
</evidence>
<sequence length="234" mass="25801">MAKRAFDWIVSSLALLLLAPVLALVAVAVRLDSPGPVLFRQQRVGLQGRLFWIHKFRSMRWQPAGLPAAGPQVTAGSDARITRVGRWLRRSKLDELPQLWDVWRGAMSLVGPRPEVPRFMACYAPAVRAQILSVRPGITDWAAVAFRDEERLLAQAADPELAYVQAVMPIKQAYYLQYVATRSLAGDLRILWATACAVLGVRVALPDVMNGKQGIPLQTHGLSQTAGETNGNRD</sequence>
<comment type="similarity">
    <text evidence="1">Belongs to the bacterial sugar transferase family.</text>
</comment>
<dbReference type="Pfam" id="PF02397">
    <property type="entry name" value="Bac_transf"/>
    <property type="match status" value="1"/>
</dbReference>
<dbReference type="PANTHER" id="PTHR30576:SF0">
    <property type="entry name" value="UNDECAPRENYL-PHOSPHATE N-ACETYLGALACTOSAMINYL 1-PHOSPHATE TRANSFERASE-RELATED"/>
    <property type="match status" value="1"/>
</dbReference>
<accession>A0A1Y0ERZ0</accession>
<dbReference type="RefSeq" id="WP_087283089.1">
    <property type="nucleotide sequence ID" value="NZ_CP021455.1"/>
</dbReference>
<evidence type="ECO:0000259" key="2">
    <source>
        <dbReference type="Pfam" id="PF02397"/>
    </source>
</evidence>
<evidence type="ECO:0000256" key="1">
    <source>
        <dbReference type="ARBA" id="ARBA00006464"/>
    </source>
</evidence>
<proteinExistence type="inferred from homology"/>
<dbReference type="AlphaFoldDB" id="A0A1Y0ERZ0"/>
<dbReference type="PANTHER" id="PTHR30576">
    <property type="entry name" value="COLANIC BIOSYNTHESIS UDP-GLUCOSE LIPID CARRIER TRANSFERASE"/>
    <property type="match status" value="1"/>
</dbReference>
<name>A0A1Y0ERZ0_9BURK</name>
<dbReference type="InterPro" id="IPR003362">
    <property type="entry name" value="Bact_transf"/>
</dbReference>
<protein>
    <recommendedName>
        <fullName evidence="2">Bacterial sugar transferase domain-containing protein</fullName>
    </recommendedName>
</protein>
<keyword evidence="4" id="KW-1185">Reference proteome</keyword>